<sequence>MGPDGVYPRVLKELDDIIAKPFSMIFQQPWEFGEVPPNCKLANTLIFKKGKNEKPRKYRPVSLTLVPEEVMKKVIIGGAKGCSEGDDIRLVTCPIFVPVLVNIFINELGTRLEVILSKITNNSKLEGAVDSLKGLEALQRDLNKLGNLAIINGMKFNKGKCWILHLGWATLDVWTDWGTRG</sequence>
<accession>A0A3M0JH64</accession>
<organism evidence="1 2">
    <name type="scientific">Hirundo rustica rustica</name>
    <dbReference type="NCBI Taxonomy" id="333673"/>
    <lineage>
        <taxon>Eukaryota</taxon>
        <taxon>Metazoa</taxon>
        <taxon>Chordata</taxon>
        <taxon>Craniata</taxon>
        <taxon>Vertebrata</taxon>
        <taxon>Euteleostomi</taxon>
        <taxon>Archelosauria</taxon>
        <taxon>Archosauria</taxon>
        <taxon>Dinosauria</taxon>
        <taxon>Saurischia</taxon>
        <taxon>Theropoda</taxon>
        <taxon>Coelurosauria</taxon>
        <taxon>Aves</taxon>
        <taxon>Neognathae</taxon>
        <taxon>Neoaves</taxon>
        <taxon>Telluraves</taxon>
        <taxon>Australaves</taxon>
        <taxon>Passeriformes</taxon>
        <taxon>Sylvioidea</taxon>
        <taxon>Hirundinidae</taxon>
        <taxon>Hirundo</taxon>
    </lineage>
</organism>
<dbReference type="GO" id="GO:0007508">
    <property type="term" value="P:larval heart development"/>
    <property type="evidence" value="ECO:0007669"/>
    <property type="project" value="TreeGrafter"/>
</dbReference>
<reference evidence="1 2" key="1">
    <citation type="submission" date="2018-07" db="EMBL/GenBank/DDBJ databases">
        <title>A high quality draft genome assembly of the barn swallow (H. rustica rustica).</title>
        <authorList>
            <person name="Formenti G."/>
            <person name="Chiara M."/>
            <person name="Poveda L."/>
            <person name="Francoijs K.-J."/>
            <person name="Bonisoli-Alquati A."/>
            <person name="Canova L."/>
            <person name="Gianfranceschi L."/>
            <person name="Horner D.S."/>
            <person name="Saino N."/>
        </authorList>
    </citation>
    <scope>NUCLEOTIDE SEQUENCE [LARGE SCALE GENOMIC DNA]</scope>
    <source>
        <strain evidence="1">Chelidonia</strain>
        <tissue evidence="1">Blood</tissue>
    </source>
</reference>
<dbReference type="EMBL" id="QRBI01000144">
    <property type="protein sequence ID" value="RMC00422.1"/>
    <property type="molecule type" value="Genomic_DNA"/>
</dbReference>
<dbReference type="GO" id="GO:0031012">
    <property type="term" value="C:extracellular matrix"/>
    <property type="evidence" value="ECO:0007669"/>
    <property type="project" value="TreeGrafter"/>
</dbReference>
<evidence type="ECO:0000313" key="1">
    <source>
        <dbReference type="EMBL" id="RMC00422.1"/>
    </source>
</evidence>
<dbReference type="PANTHER" id="PTHR33395">
    <property type="entry name" value="TRANSCRIPTASE, PUTATIVE-RELATED-RELATED"/>
    <property type="match status" value="1"/>
</dbReference>
<proteinExistence type="predicted"/>
<dbReference type="AlphaFoldDB" id="A0A3M0JH64"/>
<name>A0A3M0JH64_HIRRU</name>
<dbReference type="STRING" id="333673.A0A3M0JH64"/>
<dbReference type="GO" id="GO:0061343">
    <property type="term" value="P:cell adhesion involved in heart morphogenesis"/>
    <property type="evidence" value="ECO:0007669"/>
    <property type="project" value="TreeGrafter"/>
</dbReference>
<evidence type="ECO:0008006" key="3">
    <source>
        <dbReference type="Google" id="ProtNLM"/>
    </source>
</evidence>
<dbReference type="Proteomes" id="UP000269221">
    <property type="component" value="Unassembled WGS sequence"/>
</dbReference>
<gene>
    <name evidence="1" type="ORF">DUI87_23030</name>
</gene>
<protein>
    <recommendedName>
        <fullName evidence="3">Reverse transcriptase domain-containing protein</fullName>
    </recommendedName>
</protein>
<evidence type="ECO:0000313" key="2">
    <source>
        <dbReference type="Proteomes" id="UP000269221"/>
    </source>
</evidence>
<dbReference type="OrthoDB" id="414730at2759"/>
<comment type="caution">
    <text evidence="1">The sequence shown here is derived from an EMBL/GenBank/DDBJ whole genome shotgun (WGS) entry which is preliminary data.</text>
</comment>
<dbReference type="PANTHER" id="PTHR33395:SF22">
    <property type="entry name" value="REVERSE TRANSCRIPTASE DOMAIN-CONTAINING PROTEIN"/>
    <property type="match status" value="1"/>
</dbReference>
<keyword evidence="2" id="KW-1185">Reference proteome</keyword>